<dbReference type="InParanoid" id="A0A1S3KDG3"/>
<dbReference type="RefSeq" id="XP_013420660.1">
    <property type="nucleotide sequence ID" value="XM_013565206.1"/>
</dbReference>
<dbReference type="GeneID" id="106180990"/>
<dbReference type="AlphaFoldDB" id="A0A1S3KDG3"/>
<keyword evidence="13" id="KW-1185">Reference proteome</keyword>
<dbReference type="PROSITE" id="PS50157">
    <property type="entry name" value="ZINC_FINGER_C2H2_2"/>
    <property type="match status" value="4"/>
</dbReference>
<dbReference type="SMART" id="SM00355">
    <property type="entry name" value="ZnF_C2H2"/>
    <property type="match status" value="9"/>
</dbReference>
<dbReference type="PANTHER" id="PTHR24379">
    <property type="entry name" value="KRAB AND ZINC FINGER DOMAIN-CONTAINING"/>
    <property type="match status" value="1"/>
</dbReference>
<sequence length="1212" mass="133720">MGKPLHITESLIRGKEEEEGMNDNGKVTCSCCGPVLEHRRDALLEARWAIFPPPVMSVATANPESTSHYIDNNLGHPQTATQQNGYNEASSIKQLLTNHIRRDLTNQTAGGLESQHIQQTTAHRNLGEVNGEAQFPIDAKLTASQILRDQPVYASRELIESKLARSSLSPPHTQPPLHHQQPSPTQLPRLVPHLLSPPLGPTAIPEGQIPLSPVQQPSLSDLQLRPPKQPEPSDLKQFDVPEEALPDEKAKEDLISQIVESQLASHRYRDHAAFASQLVTPPQIAGDSGGPIGESPVKNPETAEAPASPSLSQSVAETKDETTISPTTSTVVDQQPLQDKEMPQDNQTLPQGQGQGQVHDLSPPLSNTSVQEAAAAPQQPLTPGGVVSPSTSQFQSPDHSLHSGMVPSPSKSDGQLVIDMNQSGGDFNRSNASIASDDLSDNEGYVSQYTPIMPGDAGDHGSNDGFVYHCHLCSYSGTSRFHFNAHMNSHFEHQCPHCDYTSRTEGRLKRHIKDFHSSVPPDNYSGNRMLRTVQNRPKLYRCKQCEFVAQTKIDFWEHARTHIKDDKILQCPKCPFVTEYKHHLEYHLRNHFGSKPFKCLKCNYSCVNKSMLNSHMKSHTNIYQYRCNDCSYASKYCHSLKLHLRKYNHKPATILNIDGTPMEDGETFPPRRGPPRGPRGPRKEKQGPSNQNMPLMLNPQLAGLVRPPFPGGQQMMNGMMPFWPMMPGHMAPNGMPMAPQGIPLHMAQKLPPGMIPMPGMPGMPPQLHPQQQQQQQHPMVKQEPGVIQCGICEFTTESQSDLSTHMLKVHAAENQDLFSAFGLNSDSFTAEQARQEKAGLLPPAAHSKHSPQGAAPYSQVKPPQLPQMSPGMMQHSAMPPKASPSQMWMMNGGRPPMRPQVTSAPTAGAGVLDLSGKLVTGDRQGEPNTSGATARPRSGHGSEEAPLDLSAPNAAPPGRQEYYNAYMPIAGRKRPIQLVKASDGEYVQVDRFQNGEAEPESVPRKRSRKGKAFKLDKLCLKLQERATDSPNSYGSNEDYSSDGYVEDNTQDGASAESPPNISKPVAEGDLNEIHNSLRQLNSESPVENNLQNQYVKVYHDGEENSMQSSGNMKSEQNSDEMDRSSLQNGYTGEANDDEVGEGIDSGRYNYECPYCDILFADCVMFTMHMGYHGYSDPYKCNMCGFEGKDKVEFFMHIARNAHEEQENQNETE</sequence>
<accession>A0A1S3KDG3</accession>
<feature type="region of interest" description="Disordered" evidence="11">
    <location>
        <begin position="1026"/>
        <end position="1066"/>
    </location>
</feature>
<dbReference type="PANTHER" id="PTHR24379:SF121">
    <property type="entry name" value="C2H2-TYPE DOMAIN-CONTAINING PROTEIN"/>
    <property type="match status" value="1"/>
</dbReference>
<name>A0A1S3KDG3_LINAN</name>
<evidence type="ECO:0000256" key="2">
    <source>
        <dbReference type="ARBA" id="ARBA00007746"/>
    </source>
</evidence>
<dbReference type="KEGG" id="lak:106180990"/>
<evidence type="ECO:0000259" key="12">
    <source>
        <dbReference type="PROSITE" id="PS50157"/>
    </source>
</evidence>
<feature type="compositionally biased region" description="Polar residues" evidence="11">
    <location>
        <begin position="1028"/>
        <end position="1038"/>
    </location>
</feature>
<evidence type="ECO:0000256" key="7">
    <source>
        <dbReference type="ARBA" id="ARBA00022833"/>
    </source>
</evidence>
<keyword evidence="7" id="KW-0862">Zinc</keyword>
<keyword evidence="3" id="KW-0217">Developmental protein</keyword>
<feature type="region of interest" description="Disordered" evidence="11">
    <location>
        <begin position="655"/>
        <end position="695"/>
    </location>
</feature>
<evidence type="ECO:0000256" key="8">
    <source>
        <dbReference type="ARBA" id="ARBA00023125"/>
    </source>
</evidence>
<dbReference type="FunCoup" id="A0A1S3KDG3">
    <property type="interactions" value="50"/>
</dbReference>
<evidence type="ECO:0000256" key="3">
    <source>
        <dbReference type="ARBA" id="ARBA00022473"/>
    </source>
</evidence>
<dbReference type="Proteomes" id="UP000085678">
    <property type="component" value="Unplaced"/>
</dbReference>
<keyword evidence="4" id="KW-0479">Metal-binding</keyword>
<dbReference type="PROSITE" id="PS00028">
    <property type="entry name" value="ZINC_FINGER_C2H2_1"/>
    <property type="match status" value="2"/>
</dbReference>
<feature type="domain" description="C2H2-type" evidence="12">
    <location>
        <begin position="493"/>
        <end position="521"/>
    </location>
</feature>
<feature type="region of interest" description="Disordered" evidence="11">
    <location>
        <begin position="1"/>
        <end position="22"/>
    </location>
</feature>
<feature type="region of interest" description="Disordered" evidence="11">
    <location>
        <begin position="990"/>
        <end position="1009"/>
    </location>
</feature>
<comment type="subcellular location">
    <subcellularLocation>
        <location evidence="1">Nucleus</location>
    </subcellularLocation>
</comment>
<evidence type="ECO:0000256" key="5">
    <source>
        <dbReference type="ARBA" id="ARBA00022737"/>
    </source>
</evidence>
<dbReference type="Gene3D" id="3.30.160.60">
    <property type="entry name" value="Classic Zinc Finger"/>
    <property type="match status" value="4"/>
</dbReference>
<evidence type="ECO:0000256" key="10">
    <source>
        <dbReference type="PROSITE-ProRule" id="PRU00042"/>
    </source>
</evidence>
<gene>
    <name evidence="14" type="primary">LOC106180990</name>
</gene>
<keyword evidence="5" id="KW-0677">Repeat</keyword>
<feature type="compositionally biased region" description="Polar residues" evidence="11">
    <location>
        <begin position="388"/>
        <end position="398"/>
    </location>
</feature>
<feature type="region of interest" description="Disordered" evidence="11">
    <location>
        <begin position="1103"/>
        <end position="1141"/>
    </location>
</feature>
<evidence type="ECO:0000256" key="4">
    <source>
        <dbReference type="ARBA" id="ARBA00022723"/>
    </source>
</evidence>
<feature type="compositionally biased region" description="Low complexity" evidence="11">
    <location>
        <begin position="166"/>
        <end position="188"/>
    </location>
</feature>
<evidence type="ECO:0000313" key="14">
    <source>
        <dbReference type="RefSeq" id="XP_013420660.1"/>
    </source>
</evidence>
<dbReference type="OrthoDB" id="10015593at2759"/>
<feature type="domain" description="C2H2-type" evidence="12">
    <location>
        <begin position="597"/>
        <end position="624"/>
    </location>
</feature>
<dbReference type="GO" id="GO:0000977">
    <property type="term" value="F:RNA polymerase II transcription regulatory region sequence-specific DNA binding"/>
    <property type="evidence" value="ECO:0007669"/>
    <property type="project" value="UniProtKB-ARBA"/>
</dbReference>
<feature type="domain" description="C2H2-type" evidence="12">
    <location>
        <begin position="1150"/>
        <end position="1177"/>
    </location>
</feature>
<evidence type="ECO:0000256" key="6">
    <source>
        <dbReference type="ARBA" id="ARBA00022771"/>
    </source>
</evidence>
<evidence type="ECO:0000256" key="1">
    <source>
        <dbReference type="ARBA" id="ARBA00004123"/>
    </source>
</evidence>
<dbReference type="InterPro" id="IPR013087">
    <property type="entry name" value="Znf_C2H2_type"/>
</dbReference>
<keyword evidence="9" id="KW-0539">Nucleus</keyword>
<evidence type="ECO:0000256" key="9">
    <source>
        <dbReference type="ARBA" id="ARBA00023242"/>
    </source>
</evidence>
<dbReference type="GO" id="GO:0008270">
    <property type="term" value="F:zinc ion binding"/>
    <property type="evidence" value="ECO:0007669"/>
    <property type="project" value="UniProtKB-KW"/>
</dbReference>
<dbReference type="GO" id="GO:0040034">
    <property type="term" value="P:regulation of development, heterochronic"/>
    <property type="evidence" value="ECO:0007669"/>
    <property type="project" value="UniProtKB-ARBA"/>
</dbReference>
<evidence type="ECO:0000313" key="13">
    <source>
        <dbReference type="Proteomes" id="UP000085678"/>
    </source>
</evidence>
<feature type="region of interest" description="Disordered" evidence="11">
    <location>
        <begin position="280"/>
        <end position="411"/>
    </location>
</feature>
<dbReference type="Pfam" id="PF00096">
    <property type="entry name" value="zf-C2H2"/>
    <property type="match status" value="1"/>
</dbReference>
<dbReference type="SUPFAM" id="SSF57667">
    <property type="entry name" value="beta-beta-alpha zinc fingers"/>
    <property type="match status" value="3"/>
</dbReference>
<dbReference type="InterPro" id="IPR036236">
    <property type="entry name" value="Znf_C2H2_sf"/>
</dbReference>
<dbReference type="FunFam" id="3.30.160.60:FF:001482">
    <property type="entry name" value="Hunchback"/>
    <property type="match status" value="1"/>
</dbReference>
<feature type="compositionally biased region" description="Polar residues" evidence="11">
    <location>
        <begin position="323"/>
        <end position="337"/>
    </location>
</feature>
<reference evidence="14" key="1">
    <citation type="submission" date="2025-08" db="UniProtKB">
        <authorList>
            <consortium name="RefSeq"/>
        </authorList>
    </citation>
    <scope>IDENTIFICATION</scope>
    <source>
        <tissue evidence="14">Gonads</tissue>
    </source>
</reference>
<protein>
    <submittedName>
        <fullName evidence="14">Protein hunchback isoform X1</fullName>
    </submittedName>
</protein>
<feature type="domain" description="C2H2-type" evidence="12">
    <location>
        <begin position="569"/>
        <end position="596"/>
    </location>
</feature>
<dbReference type="GO" id="GO:0005634">
    <property type="term" value="C:nucleus"/>
    <property type="evidence" value="ECO:0007669"/>
    <property type="project" value="UniProtKB-SubCell"/>
</dbReference>
<evidence type="ECO:0000256" key="11">
    <source>
        <dbReference type="SAM" id="MobiDB-lite"/>
    </source>
</evidence>
<feature type="region of interest" description="Disordered" evidence="11">
    <location>
        <begin position="166"/>
        <end position="240"/>
    </location>
</feature>
<keyword evidence="6 10" id="KW-0863">Zinc-finger</keyword>
<keyword evidence="8" id="KW-0238">DNA-binding</keyword>
<dbReference type="FunFam" id="3.30.160.60:FF:001301">
    <property type="entry name" value="Blast:Protein hunchback"/>
    <property type="match status" value="1"/>
</dbReference>
<proteinExistence type="inferred from homology"/>
<dbReference type="GO" id="GO:0000122">
    <property type="term" value="P:negative regulation of transcription by RNA polymerase II"/>
    <property type="evidence" value="ECO:0007669"/>
    <property type="project" value="UniProtKB-ARBA"/>
</dbReference>
<organism evidence="13 14">
    <name type="scientific">Lingula anatina</name>
    <name type="common">Brachiopod</name>
    <name type="synonym">Lingula unguis</name>
    <dbReference type="NCBI Taxonomy" id="7574"/>
    <lineage>
        <taxon>Eukaryota</taxon>
        <taxon>Metazoa</taxon>
        <taxon>Spiralia</taxon>
        <taxon>Lophotrochozoa</taxon>
        <taxon>Brachiopoda</taxon>
        <taxon>Linguliformea</taxon>
        <taxon>Lingulata</taxon>
        <taxon>Lingulida</taxon>
        <taxon>Linguloidea</taxon>
        <taxon>Lingulidae</taxon>
        <taxon>Lingula</taxon>
    </lineage>
</organism>
<comment type="similarity">
    <text evidence="2">Belongs to the hunchback C2H2-type zinc-finger protein family.</text>
</comment>
<feature type="region of interest" description="Disordered" evidence="11">
    <location>
        <begin position="843"/>
        <end position="958"/>
    </location>
</feature>
<feature type="compositionally biased region" description="Polar residues" evidence="11">
    <location>
        <begin position="1104"/>
        <end position="1115"/>
    </location>
</feature>